<dbReference type="Gene3D" id="3.90.180.10">
    <property type="entry name" value="Medium-chain alcohol dehydrogenases, catalytic domain"/>
    <property type="match status" value="3"/>
</dbReference>
<evidence type="ECO:0000259" key="4">
    <source>
        <dbReference type="SMART" id="SM00829"/>
    </source>
</evidence>
<evidence type="ECO:0000256" key="1">
    <source>
        <dbReference type="ARBA" id="ARBA00022723"/>
    </source>
</evidence>
<dbReference type="InterPro" id="IPR047109">
    <property type="entry name" value="CAD-like"/>
</dbReference>
<dbReference type="AlphaFoldDB" id="A0A9W8KW84"/>
<keyword evidence="1" id="KW-0479">Metal-binding</keyword>
<dbReference type="PANTHER" id="PTHR42683">
    <property type="entry name" value="ALDEHYDE REDUCTASE"/>
    <property type="match status" value="1"/>
</dbReference>
<name>A0A9W8KW84_9FUNG</name>
<comment type="caution">
    <text evidence="5">The sequence shown here is derived from an EMBL/GenBank/DDBJ whole genome shotgun (WGS) entry which is preliminary data.</text>
</comment>
<dbReference type="Proteomes" id="UP001151518">
    <property type="component" value="Unassembled WGS sequence"/>
</dbReference>
<accession>A0A9W8KW84</accession>
<feature type="domain" description="Enoyl reductase (ER)" evidence="4">
    <location>
        <begin position="4"/>
        <end position="271"/>
    </location>
</feature>
<dbReference type="InterPro" id="IPR013154">
    <property type="entry name" value="ADH-like_N"/>
</dbReference>
<evidence type="ECO:0000313" key="6">
    <source>
        <dbReference type="Proteomes" id="UP001151518"/>
    </source>
</evidence>
<dbReference type="SUPFAM" id="SSF50129">
    <property type="entry name" value="GroES-like"/>
    <property type="match status" value="1"/>
</dbReference>
<dbReference type="SUPFAM" id="SSF51735">
    <property type="entry name" value="NAD(P)-binding Rossmann-fold domains"/>
    <property type="match status" value="1"/>
</dbReference>
<sequence>MKPGLTVKPYPYKPRSVGGYDVEIKIKYSGICGADIHAIKNDWSNSTYPIVTGHEIVGKVATVGEKVTKFKEGDLVGVGQPTRGGFADAIHVEDSYVHIIPESLNPVYAPPLMCAGLTVFTPMLRKGIKKANRVGIVGIGGLGHLAIQFPSALGAEAIAFSHSSNKREQSLELDEINAVSHIFNYLFVTPSGQIVLLALPKGTMTFHVGELIWPEVSISGSLLRGRKYVDKTLEFAAKHNIRPMIECFPLCKINKAPKYVDSGKPRYCVVLESD</sequence>
<dbReference type="GO" id="GO:0008270">
    <property type="term" value="F:zinc ion binding"/>
    <property type="evidence" value="ECO:0007669"/>
    <property type="project" value="InterPro"/>
</dbReference>
<dbReference type="EMBL" id="JANBTW010000043">
    <property type="protein sequence ID" value="KAJ2676007.1"/>
    <property type="molecule type" value="Genomic_DNA"/>
</dbReference>
<keyword evidence="2" id="KW-0862">Zinc</keyword>
<dbReference type="PROSITE" id="PS00059">
    <property type="entry name" value="ADH_ZINC"/>
    <property type="match status" value="1"/>
</dbReference>
<gene>
    <name evidence="5" type="ORF">GGI25_003741</name>
</gene>
<dbReference type="InterPro" id="IPR011032">
    <property type="entry name" value="GroES-like_sf"/>
</dbReference>
<dbReference type="GO" id="GO:0016616">
    <property type="term" value="F:oxidoreductase activity, acting on the CH-OH group of donors, NAD or NADP as acceptor"/>
    <property type="evidence" value="ECO:0007669"/>
    <property type="project" value="InterPro"/>
</dbReference>
<dbReference type="OrthoDB" id="1879366at2759"/>
<dbReference type="SMART" id="SM00829">
    <property type="entry name" value="PKS_ER"/>
    <property type="match status" value="1"/>
</dbReference>
<dbReference type="Gene3D" id="3.40.50.720">
    <property type="entry name" value="NAD(P)-binding Rossmann-like Domain"/>
    <property type="match status" value="2"/>
</dbReference>
<protein>
    <recommendedName>
        <fullName evidence="4">Enoyl reductase (ER) domain-containing protein</fullName>
    </recommendedName>
</protein>
<organism evidence="5 6">
    <name type="scientific">Coemansia spiralis</name>
    <dbReference type="NCBI Taxonomy" id="417178"/>
    <lineage>
        <taxon>Eukaryota</taxon>
        <taxon>Fungi</taxon>
        <taxon>Fungi incertae sedis</taxon>
        <taxon>Zoopagomycota</taxon>
        <taxon>Kickxellomycotina</taxon>
        <taxon>Kickxellomycetes</taxon>
        <taxon>Kickxellales</taxon>
        <taxon>Kickxellaceae</taxon>
        <taxon>Coemansia</taxon>
    </lineage>
</organism>
<dbReference type="InterPro" id="IPR020843">
    <property type="entry name" value="ER"/>
</dbReference>
<keyword evidence="3" id="KW-0560">Oxidoreductase</keyword>
<dbReference type="InterPro" id="IPR036291">
    <property type="entry name" value="NAD(P)-bd_dom_sf"/>
</dbReference>
<proteinExistence type="predicted"/>
<evidence type="ECO:0000256" key="2">
    <source>
        <dbReference type="ARBA" id="ARBA00022833"/>
    </source>
</evidence>
<dbReference type="InterPro" id="IPR002328">
    <property type="entry name" value="ADH_Zn_CS"/>
</dbReference>
<dbReference type="Pfam" id="PF08240">
    <property type="entry name" value="ADH_N"/>
    <property type="match status" value="1"/>
</dbReference>
<evidence type="ECO:0000256" key="3">
    <source>
        <dbReference type="ARBA" id="ARBA00023002"/>
    </source>
</evidence>
<reference evidence="5" key="1">
    <citation type="submission" date="2022-07" db="EMBL/GenBank/DDBJ databases">
        <title>Phylogenomic reconstructions and comparative analyses of Kickxellomycotina fungi.</title>
        <authorList>
            <person name="Reynolds N.K."/>
            <person name="Stajich J.E."/>
            <person name="Barry K."/>
            <person name="Grigoriev I.V."/>
            <person name="Crous P."/>
            <person name="Smith M.E."/>
        </authorList>
    </citation>
    <scope>NUCLEOTIDE SEQUENCE</scope>
    <source>
        <strain evidence="5">NRRL 3115</strain>
    </source>
</reference>
<evidence type="ECO:0000313" key="5">
    <source>
        <dbReference type="EMBL" id="KAJ2676007.1"/>
    </source>
</evidence>